<evidence type="ECO:0000313" key="4">
    <source>
        <dbReference type="EMBL" id="MBC9795493.1"/>
    </source>
</evidence>
<dbReference type="Gene3D" id="2.60.40.790">
    <property type="match status" value="1"/>
</dbReference>
<dbReference type="PANTHER" id="PTHR11527">
    <property type="entry name" value="HEAT-SHOCK PROTEIN 20 FAMILY MEMBER"/>
    <property type="match status" value="1"/>
</dbReference>
<evidence type="ECO:0000256" key="1">
    <source>
        <dbReference type="PROSITE-ProRule" id="PRU00285"/>
    </source>
</evidence>
<gene>
    <name evidence="4" type="ORF">IBL28_05925</name>
</gene>
<evidence type="ECO:0000259" key="3">
    <source>
        <dbReference type="PROSITE" id="PS01031"/>
    </source>
</evidence>
<dbReference type="SUPFAM" id="SSF49764">
    <property type="entry name" value="HSP20-like chaperones"/>
    <property type="match status" value="1"/>
</dbReference>
<keyword evidence="5" id="KW-1185">Reference proteome</keyword>
<dbReference type="Proteomes" id="UP000653730">
    <property type="component" value="Unassembled WGS sequence"/>
</dbReference>
<reference evidence="4 5" key="1">
    <citation type="submission" date="2020-09" db="EMBL/GenBank/DDBJ databases">
        <title>Sinomicrobium weinanense sp. nov., a halophilic bacteria isolated from saline-alkali soil.</title>
        <authorList>
            <person name="Wu P."/>
            <person name="Ren H."/>
            <person name="Mei Y."/>
            <person name="Liang Y."/>
            <person name="Chen Z."/>
        </authorList>
    </citation>
    <scope>NUCLEOTIDE SEQUENCE [LARGE SCALE GENOMIC DNA]</scope>
    <source>
        <strain evidence="4 5">FJxs</strain>
    </source>
</reference>
<dbReference type="CDD" id="cd06464">
    <property type="entry name" value="ACD_sHsps-like"/>
    <property type="match status" value="1"/>
</dbReference>
<dbReference type="RefSeq" id="WP_187964649.1">
    <property type="nucleotide sequence ID" value="NZ_JACVDC010000011.1"/>
</dbReference>
<sequence>MKLVKRNNDVWFPSFFDEFLKPDWLGGIQNFNSHVPAVNIRETDKDFVLELVVPGKSKEDFNIEVDDKVLTVSSEHKEEKKDENDKYTRREFSHFAFQRSFNLPDSVNEEDINAAYENGILKLTLPKRDEALPKPKKVIEIS</sequence>
<accession>A0A926JQA9</accession>
<evidence type="ECO:0000313" key="5">
    <source>
        <dbReference type="Proteomes" id="UP000653730"/>
    </source>
</evidence>
<organism evidence="4 5">
    <name type="scientific">Sinomicrobium weinanense</name>
    <dbReference type="NCBI Taxonomy" id="2842200"/>
    <lineage>
        <taxon>Bacteria</taxon>
        <taxon>Pseudomonadati</taxon>
        <taxon>Bacteroidota</taxon>
        <taxon>Flavobacteriia</taxon>
        <taxon>Flavobacteriales</taxon>
        <taxon>Flavobacteriaceae</taxon>
        <taxon>Sinomicrobium</taxon>
    </lineage>
</organism>
<dbReference type="Pfam" id="PF00011">
    <property type="entry name" value="HSP20"/>
    <property type="match status" value="1"/>
</dbReference>
<dbReference type="EMBL" id="JACVDC010000011">
    <property type="protein sequence ID" value="MBC9795493.1"/>
    <property type="molecule type" value="Genomic_DNA"/>
</dbReference>
<proteinExistence type="inferred from homology"/>
<dbReference type="PROSITE" id="PS01031">
    <property type="entry name" value="SHSP"/>
    <property type="match status" value="1"/>
</dbReference>
<dbReference type="InterPro" id="IPR008978">
    <property type="entry name" value="HSP20-like_chaperone"/>
</dbReference>
<feature type="domain" description="SHSP" evidence="3">
    <location>
        <begin position="29"/>
        <end position="142"/>
    </location>
</feature>
<comment type="similarity">
    <text evidence="1 2">Belongs to the small heat shock protein (HSP20) family.</text>
</comment>
<dbReference type="InterPro" id="IPR031107">
    <property type="entry name" value="Small_HSP"/>
</dbReference>
<protein>
    <submittedName>
        <fullName evidence="4">Hsp20/alpha crystallin family protein</fullName>
    </submittedName>
</protein>
<name>A0A926JQA9_9FLAO</name>
<evidence type="ECO:0000256" key="2">
    <source>
        <dbReference type="RuleBase" id="RU003616"/>
    </source>
</evidence>
<dbReference type="InterPro" id="IPR002068">
    <property type="entry name" value="A-crystallin/Hsp20_dom"/>
</dbReference>
<dbReference type="AlphaFoldDB" id="A0A926JQA9"/>
<comment type="caution">
    <text evidence="4">The sequence shown here is derived from an EMBL/GenBank/DDBJ whole genome shotgun (WGS) entry which is preliminary data.</text>
</comment>